<dbReference type="PROSITE" id="PS51733">
    <property type="entry name" value="BPL_LPL_CATALYTIC"/>
    <property type="match status" value="1"/>
</dbReference>
<dbReference type="EC" id="6.3.4.15" evidence="6"/>
<dbReference type="InterPro" id="IPR004408">
    <property type="entry name" value="Biotin_CoA_COase_ligase"/>
</dbReference>
<dbReference type="RefSeq" id="WP_126762747.1">
    <property type="nucleotide sequence ID" value="NZ_JBHLTZ010000004.1"/>
</dbReference>
<keyword evidence="6" id="KW-0804">Transcription</keyword>
<keyword evidence="2 6" id="KW-0547">Nucleotide-binding</keyword>
<dbReference type="InterPro" id="IPR003142">
    <property type="entry name" value="BPL_C"/>
</dbReference>
<evidence type="ECO:0000256" key="4">
    <source>
        <dbReference type="ARBA" id="ARBA00023267"/>
    </source>
</evidence>
<dbReference type="GO" id="GO:0006355">
    <property type="term" value="P:regulation of DNA-templated transcription"/>
    <property type="evidence" value="ECO:0007669"/>
    <property type="project" value="UniProtKB-UniRule"/>
</dbReference>
<organism evidence="8 9">
    <name type="scientific">Pseudidiomarina halophila</name>
    <dbReference type="NCBI Taxonomy" id="1449799"/>
    <lineage>
        <taxon>Bacteria</taxon>
        <taxon>Pseudomonadati</taxon>
        <taxon>Pseudomonadota</taxon>
        <taxon>Gammaproteobacteria</taxon>
        <taxon>Alteromonadales</taxon>
        <taxon>Idiomarinaceae</taxon>
        <taxon>Pseudidiomarina</taxon>
    </lineage>
</organism>
<reference evidence="9" key="1">
    <citation type="journal article" date="2018" name="Front. Microbiol.">
        <title>Genome-Based Analysis Reveals the Taxonomy and Diversity of the Family Idiomarinaceae.</title>
        <authorList>
            <person name="Liu Y."/>
            <person name="Lai Q."/>
            <person name="Shao Z."/>
        </authorList>
    </citation>
    <scope>NUCLEOTIDE SEQUENCE [LARGE SCALE GENOMIC DNA]</scope>
    <source>
        <strain evidence="9">BH195</strain>
    </source>
</reference>
<feature type="domain" description="BPL/LPL catalytic" evidence="7">
    <location>
        <begin position="79"/>
        <end position="268"/>
    </location>
</feature>
<feature type="binding site" evidence="6">
    <location>
        <begin position="99"/>
        <end position="101"/>
    </location>
    <ligand>
        <name>biotin</name>
        <dbReference type="ChEBI" id="CHEBI:57586"/>
    </ligand>
</feature>
<keyword evidence="1 6" id="KW-0436">Ligase</keyword>
<dbReference type="EMBL" id="PIPW01000001">
    <property type="protein sequence ID" value="RUO54937.1"/>
    <property type="molecule type" value="Genomic_DNA"/>
</dbReference>
<dbReference type="NCBIfam" id="TIGR00121">
    <property type="entry name" value="birA_ligase"/>
    <property type="match status" value="1"/>
</dbReference>
<evidence type="ECO:0000313" key="9">
    <source>
        <dbReference type="Proteomes" id="UP000287198"/>
    </source>
</evidence>
<dbReference type="NCBIfam" id="NF008847">
    <property type="entry name" value="PRK11886.1-2"/>
    <property type="match status" value="1"/>
</dbReference>
<gene>
    <name evidence="6" type="primary">birA</name>
    <name evidence="8" type="ORF">CWI69_05970</name>
</gene>
<dbReference type="InterPro" id="IPR004143">
    <property type="entry name" value="BPL_LPL_catalytic"/>
</dbReference>
<dbReference type="SUPFAM" id="SSF55681">
    <property type="entry name" value="Class II aaRS and biotin synthetases"/>
    <property type="match status" value="1"/>
</dbReference>
<keyword evidence="9" id="KW-1185">Reference proteome</keyword>
<comment type="caution">
    <text evidence="8">The sequence shown here is derived from an EMBL/GenBank/DDBJ whole genome shotgun (WGS) entry which is preliminary data.</text>
</comment>
<evidence type="ECO:0000259" key="7">
    <source>
        <dbReference type="PROSITE" id="PS51733"/>
    </source>
</evidence>
<dbReference type="HAMAP" id="MF_00978">
    <property type="entry name" value="Bifunct_BirA"/>
    <property type="match status" value="1"/>
</dbReference>
<dbReference type="GO" id="GO:0004077">
    <property type="term" value="F:biotin--[biotin carboxyl-carrier protein] ligase activity"/>
    <property type="evidence" value="ECO:0007669"/>
    <property type="project" value="UniProtKB-UniRule"/>
</dbReference>
<dbReference type="Pfam" id="PF02237">
    <property type="entry name" value="BPL_C"/>
    <property type="match status" value="1"/>
</dbReference>
<keyword evidence="6" id="KW-0678">Repressor</keyword>
<dbReference type="SUPFAM" id="SSF46785">
    <property type="entry name" value="Winged helix' DNA-binding domain"/>
    <property type="match status" value="1"/>
</dbReference>
<dbReference type="Gene3D" id="2.30.30.100">
    <property type="match status" value="1"/>
</dbReference>
<dbReference type="InterPro" id="IPR036390">
    <property type="entry name" value="WH_DNA-bd_sf"/>
</dbReference>
<dbReference type="CDD" id="cd16442">
    <property type="entry name" value="BPL"/>
    <property type="match status" value="1"/>
</dbReference>
<comment type="similarity">
    <text evidence="6">Belongs to the biotin--protein ligase family.</text>
</comment>
<evidence type="ECO:0000256" key="5">
    <source>
        <dbReference type="ARBA" id="ARBA00047846"/>
    </source>
</evidence>
<name>A0A432Y1W8_9GAMM</name>
<keyword evidence="6" id="KW-0238">DNA-binding</keyword>
<dbReference type="PANTHER" id="PTHR12835">
    <property type="entry name" value="BIOTIN PROTEIN LIGASE"/>
    <property type="match status" value="1"/>
</dbReference>
<dbReference type="Pfam" id="PF08279">
    <property type="entry name" value="HTH_11"/>
    <property type="match status" value="1"/>
</dbReference>
<dbReference type="InterPro" id="IPR045864">
    <property type="entry name" value="aa-tRNA-synth_II/BPL/LPL"/>
</dbReference>
<dbReference type="GO" id="GO:0005524">
    <property type="term" value="F:ATP binding"/>
    <property type="evidence" value="ECO:0007669"/>
    <property type="project" value="UniProtKB-UniRule"/>
</dbReference>
<dbReference type="Gene3D" id="1.10.10.10">
    <property type="entry name" value="Winged helix-like DNA-binding domain superfamily/Winged helix DNA-binding domain"/>
    <property type="match status" value="1"/>
</dbReference>
<dbReference type="AlphaFoldDB" id="A0A432Y1W8"/>
<dbReference type="GO" id="GO:0003677">
    <property type="term" value="F:DNA binding"/>
    <property type="evidence" value="ECO:0007669"/>
    <property type="project" value="UniProtKB-UniRule"/>
</dbReference>
<dbReference type="InterPro" id="IPR008988">
    <property type="entry name" value="Transcriptional_repressor_C"/>
</dbReference>
<dbReference type="InterPro" id="IPR036388">
    <property type="entry name" value="WH-like_DNA-bd_sf"/>
</dbReference>
<evidence type="ECO:0000256" key="1">
    <source>
        <dbReference type="ARBA" id="ARBA00022598"/>
    </source>
</evidence>
<evidence type="ECO:0000313" key="8">
    <source>
        <dbReference type="EMBL" id="RUO54937.1"/>
    </source>
</evidence>
<comment type="catalytic activity">
    <reaction evidence="5 6">
        <text>biotin + L-lysyl-[protein] + ATP = N(6)-biotinyl-L-lysyl-[protein] + AMP + diphosphate + H(+)</text>
        <dbReference type="Rhea" id="RHEA:11756"/>
        <dbReference type="Rhea" id="RHEA-COMP:9752"/>
        <dbReference type="Rhea" id="RHEA-COMP:10505"/>
        <dbReference type="ChEBI" id="CHEBI:15378"/>
        <dbReference type="ChEBI" id="CHEBI:29969"/>
        <dbReference type="ChEBI" id="CHEBI:30616"/>
        <dbReference type="ChEBI" id="CHEBI:33019"/>
        <dbReference type="ChEBI" id="CHEBI:57586"/>
        <dbReference type="ChEBI" id="CHEBI:83144"/>
        <dbReference type="ChEBI" id="CHEBI:456215"/>
        <dbReference type="EC" id="6.3.4.15"/>
    </reaction>
</comment>
<evidence type="ECO:0000256" key="2">
    <source>
        <dbReference type="ARBA" id="ARBA00022741"/>
    </source>
</evidence>
<feature type="DNA-binding region" description="H-T-H motif" evidence="6">
    <location>
        <begin position="23"/>
        <end position="42"/>
    </location>
</feature>
<dbReference type="Proteomes" id="UP000287198">
    <property type="component" value="Unassembled WGS sequence"/>
</dbReference>
<dbReference type="Gene3D" id="3.30.930.10">
    <property type="entry name" value="Bira Bifunctional Protein, Domain 2"/>
    <property type="match status" value="1"/>
</dbReference>
<sequence length="334" mass="36691">MSKRDERVIKVIELLSDGAFHSGQCIGEEIGVTRTAISQYIKDIQALGLDVFRVTGKGYRLARAIELLHEKDIIQAVNEHNQGSKLSAENIEVARVVTSSNDVLRTRLREHGSLPAGYTVVAEAQTAGRGRRGKVWYSPFASNLYLSMYWPLEHGMSAAMGLSVAIGTALAETLTAIGISNVQLKWPNDVLVNGEKLAGILIELEGQAIDSGHAIIGVGINLRMPDWLEAPIDQPWTDVEKQLNGPVRRNELVAKLIAELRDALQSYAVEGLAPFIERWNAFDRLQDREVRIQLGEKVIAGYAQGIAEDGSLLVAVDGELERFHAGEVSLRYES</sequence>
<dbReference type="InterPro" id="IPR030855">
    <property type="entry name" value="Bifunct_BirA"/>
</dbReference>
<keyword evidence="4 6" id="KW-0092">Biotin</keyword>
<dbReference type="OrthoDB" id="9807064at2"/>
<evidence type="ECO:0000256" key="6">
    <source>
        <dbReference type="HAMAP-Rule" id="MF_00978"/>
    </source>
</evidence>
<dbReference type="PANTHER" id="PTHR12835:SF5">
    <property type="entry name" value="BIOTIN--PROTEIN LIGASE"/>
    <property type="match status" value="1"/>
</dbReference>
<dbReference type="SUPFAM" id="SSF50037">
    <property type="entry name" value="C-terminal domain of transcriptional repressors"/>
    <property type="match status" value="1"/>
</dbReference>
<keyword evidence="6" id="KW-0805">Transcription regulation</keyword>
<accession>A0A432Y1W8</accession>
<comment type="function">
    <text evidence="6">Acts both as a biotin--[acetyl-CoA-carboxylase] ligase and a biotin-operon repressor. In the presence of ATP, BirA activates biotin to form the BirA-biotinyl-5'-adenylate (BirA-bio-5'-AMP or holoBirA) complex. HoloBirA can either transfer the biotinyl moiety to the biotin carboxyl carrier protein (BCCP) subunit of acetyl-CoA carboxylase, or bind to the biotin operator site and inhibit transcription of the operon.</text>
</comment>
<proteinExistence type="inferred from homology"/>
<feature type="binding site" evidence="6">
    <location>
        <position position="125"/>
    </location>
    <ligand>
        <name>biotin</name>
        <dbReference type="ChEBI" id="CHEBI:57586"/>
    </ligand>
</feature>
<keyword evidence="3 6" id="KW-0067">ATP-binding</keyword>
<evidence type="ECO:0000256" key="3">
    <source>
        <dbReference type="ARBA" id="ARBA00022840"/>
    </source>
</evidence>
<dbReference type="Pfam" id="PF03099">
    <property type="entry name" value="BPL_LplA_LipB"/>
    <property type="match status" value="1"/>
</dbReference>
<protein>
    <recommendedName>
        <fullName evidence="6">Bifunctional ligase/repressor BirA</fullName>
    </recommendedName>
    <alternativeName>
        <fullName evidence="6">Biotin operon repressor</fullName>
    </alternativeName>
    <alternativeName>
        <fullName evidence="6">Biotin--[acetyl-CoA-carboxylase] ligase</fullName>
        <ecNumber evidence="6">6.3.4.15</ecNumber>
    </alternativeName>
    <alternativeName>
        <fullName evidence="6">Biotin--protein ligase</fullName>
    </alternativeName>
    <alternativeName>
        <fullName evidence="6">Biotin-[acetyl-CoA carboxylase] synthetase</fullName>
    </alternativeName>
</protein>
<feature type="binding site" evidence="6">
    <location>
        <position position="196"/>
    </location>
    <ligand>
        <name>biotin</name>
        <dbReference type="ChEBI" id="CHEBI:57586"/>
    </ligand>
</feature>
<dbReference type="InterPro" id="IPR013196">
    <property type="entry name" value="HTH_11"/>
</dbReference>
<dbReference type="GO" id="GO:0005737">
    <property type="term" value="C:cytoplasm"/>
    <property type="evidence" value="ECO:0007669"/>
    <property type="project" value="TreeGrafter"/>
</dbReference>
<feature type="binding site" evidence="6">
    <location>
        <begin position="129"/>
        <end position="131"/>
    </location>
    <ligand>
        <name>biotin</name>
        <dbReference type="ChEBI" id="CHEBI:57586"/>
    </ligand>
</feature>